<evidence type="ECO:0000256" key="2">
    <source>
        <dbReference type="ARBA" id="ARBA00010846"/>
    </source>
</evidence>
<dbReference type="PANTHER" id="PTHR26379:SF187">
    <property type="entry name" value="OS07G0655300 PROTEIN"/>
    <property type="match status" value="1"/>
</dbReference>
<evidence type="ECO:0000256" key="1">
    <source>
        <dbReference type="ARBA" id="ARBA00004906"/>
    </source>
</evidence>
<name>A0A0D9X5L4_9ORYZ</name>
<dbReference type="Gene3D" id="3.30.710.10">
    <property type="entry name" value="Potassium Channel Kv1.1, Chain A"/>
    <property type="match status" value="1"/>
</dbReference>
<dbReference type="EnsemblPlants" id="LPERR08G06150.1">
    <property type="protein sequence ID" value="LPERR08G06150.1"/>
    <property type="gene ID" value="LPERR08G06150"/>
</dbReference>
<evidence type="ECO:0000313" key="6">
    <source>
        <dbReference type="Proteomes" id="UP000032180"/>
    </source>
</evidence>
<dbReference type="PANTHER" id="PTHR26379">
    <property type="entry name" value="BTB/POZ AND MATH DOMAIN-CONTAINING PROTEIN 1"/>
    <property type="match status" value="1"/>
</dbReference>
<evidence type="ECO:0000259" key="4">
    <source>
        <dbReference type="Pfam" id="PF24570"/>
    </source>
</evidence>
<dbReference type="InterPro" id="IPR045005">
    <property type="entry name" value="BPM1-6"/>
</dbReference>
<evidence type="ECO:0000259" key="3">
    <source>
        <dbReference type="Pfam" id="PF00651"/>
    </source>
</evidence>
<dbReference type="Gene3D" id="1.25.40.420">
    <property type="match status" value="1"/>
</dbReference>
<proteinExistence type="inferred from homology"/>
<comment type="similarity">
    <text evidence="2">Belongs to the Tdpoz family.</text>
</comment>
<dbReference type="Proteomes" id="UP000032180">
    <property type="component" value="Chromosome 8"/>
</dbReference>
<dbReference type="GO" id="GO:0016567">
    <property type="term" value="P:protein ubiquitination"/>
    <property type="evidence" value="ECO:0007669"/>
    <property type="project" value="InterPro"/>
</dbReference>
<dbReference type="Gramene" id="LPERR08G06150.1">
    <property type="protein sequence ID" value="LPERR08G06150.1"/>
    <property type="gene ID" value="LPERR08G06150"/>
</dbReference>
<dbReference type="AlphaFoldDB" id="A0A0D9X5L4"/>
<dbReference type="Pfam" id="PF24570">
    <property type="entry name" value="BACK_BPM_SPOP"/>
    <property type="match status" value="1"/>
</dbReference>
<reference evidence="6" key="2">
    <citation type="submission" date="2013-12" db="EMBL/GenBank/DDBJ databases">
        <authorList>
            <person name="Yu Y."/>
            <person name="Lee S."/>
            <person name="de Baynast K."/>
            <person name="Wissotski M."/>
            <person name="Liu L."/>
            <person name="Talag J."/>
            <person name="Goicoechea J."/>
            <person name="Angelova A."/>
            <person name="Jetty R."/>
            <person name="Kudrna D."/>
            <person name="Golser W."/>
            <person name="Rivera L."/>
            <person name="Zhang J."/>
            <person name="Wing R."/>
        </authorList>
    </citation>
    <scope>NUCLEOTIDE SEQUENCE</scope>
</reference>
<reference evidence="5 6" key="1">
    <citation type="submission" date="2012-08" db="EMBL/GenBank/DDBJ databases">
        <title>Oryza genome evolution.</title>
        <authorList>
            <person name="Wing R.A."/>
        </authorList>
    </citation>
    <scope>NUCLEOTIDE SEQUENCE</scope>
</reference>
<dbReference type="Pfam" id="PF00651">
    <property type="entry name" value="BTB"/>
    <property type="match status" value="1"/>
</dbReference>
<dbReference type="SUPFAM" id="SSF54695">
    <property type="entry name" value="POZ domain"/>
    <property type="match status" value="1"/>
</dbReference>
<dbReference type="InterPro" id="IPR000210">
    <property type="entry name" value="BTB/POZ_dom"/>
</dbReference>
<dbReference type="InterPro" id="IPR056423">
    <property type="entry name" value="BACK_BPM_SPOP"/>
</dbReference>
<dbReference type="InterPro" id="IPR011333">
    <property type="entry name" value="SKP1/BTB/POZ_sf"/>
</dbReference>
<accession>A0A0D9X5L4</accession>
<comment type="pathway">
    <text evidence="1">Protein modification; protein ubiquitination.</text>
</comment>
<dbReference type="STRING" id="77586.A0A0D9X5L4"/>
<dbReference type="eggNOG" id="KOG1987">
    <property type="taxonomic scope" value="Eukaryota"/>
</dbReference>
<feature type="domain" description="BPM/SPOP BACK" evidence="4">
    <location>
        <begin position="62"/>
        <end position="116"/>
    </location>
</feature>
<protein>
    <submittedName>
        <fullName evidence="5">Uncharacterized protein</fullName>
    </submittedName>
</protein>
<evidence type="ECO:0000313" key="5">
    <source>
        <dbReference type="EnsemblPlants" id="LPERR08G06150.1"/>
    </source>
</evidence>
<dbReference type="HOGENOM" id="CLU_004253_9_2_1"/>
<reference evidence="5" key="3">
    <citation type="submission" date="2015-04" db="UniProtKB">
        <authorList>
            <consortium name="EnsemblPlants"/>
        </authorList>
    </citation>
    <scope>IDENTIFICATION</scope>
</reference>
<sequence length="126" mass="13998">MRPTVFDALLRYIYTNALLPAAAGDGDEAMAWDLLVAADRYGVERLKMICESTLCKRLNAGNVADMLALSDRQNCETLKDACIEFMATSGRMKEVEASPGYLQLRATCPLLLVEVFEKSSKFHDND</sequence>
<feature type="domain" description="BTB" evidence="3">
    <location>
        <begin position="1"/>
        <end position="57"/>
    </location>
</feature>
<keyword evidence="6" id="KW-1185">Reference proteome</keyword>
<organism evidence="5 6">
    <name type="scientific">Leersia perrieri</name>
    <dbReference type="NCBI Taxonomy" id="77586"/>
    <lineage>
        <taxon>Eukaryota</taxon>
        <taxon>Viridiplantae</taxon>
        <taxon>Streptophyta</taxon>
        <taxon>Embryophyta</taxon>
        <taxon>Tracheophyta</taxon>
        <taxon>Spermatophyta</taxon>
        <taxon>Magnoliopsida</taxon>
        <taxon>Liliopsida</taxon>
        <taxon>Poales</taxon>
        <taxon>Poaceae</taxon>
        <taxon>BOP clade</taxon>
        <taxon>Oryzoideae</taxon>
        <taxon>Oryzeae</taxon>
        <taxon>Oryzinae</taxon>
        <taxon>Leersia</taxon>
    </lineage>
</organism>